<dbReference type="Pfam" id="PF00023">
    <property type="entry name" value="Ank"/>
    <property type="match status" value="1"/>
</dbReference>
<keyword evidence="7" id="KW-1185">Reference proteome</keyword>
<feature type="domain" description="WW" evidence="5">
    <location>
        <begin position="2257"/>
        <end position="2284"/>
    </location>
</feature>
<feature type="region of interest" description="Disordered" evidence="3">
    <location>
        <begin position="1"/>
        <end position="23"/>
    </location>
</feature>
<dbReference type="InterPro" id="IPR052981">
    <property type="entry name" value="Ingression_C2_domain"/>
</dbReference>
<dbReference type="PROSITE" id="PS50096">
    <property type="entry name" value="IQ"/>
    <property type="match status" value="4"/>
</dbReference>
<dbReference type="OrthoDB" id="190379at2759"/>
<dbReference type="PROSITE" id="PS50004">
    <property type="entry name" value="C2"/>
    <property type="match status" value="14"/>
</dbReference>
<feature type="domain" description="C2" evidence="4">
    <location>
        <begin position="4100"/>
        <end position="4224"/>
    </location>
</feature>
<feature type="repeat" description="ANK" evidence="1">
    <location>
        <begin position="1379"/>
        <end position="1411"/>
    </location>
</feature>
<dbReference type="SUPFAM" id="SSF51045">
    <property type="entry name" value="WW domain"/>
    <property type="match status" value="6"/>
</dbReference>
<feature type="domain" description="C2" evidence="4">
    <location>
        <begin position="4801"/>
        <end position="4922"/>
    </location>
</feature>
<evidence type="ECO:0000256" key="2">
    <source>
        <dbReference type="SAM" id="Coils"/>
    </source>
</evidence>
<keyword evidence="1" id="KW-0040">ANK repeat</keyword>
<feature type="compositionally biased region" description="Polar residues" evidence="3">
    <location>
        <begin position="8"/>
        <end position="23"/>
    </location>
</feature>
<feature type="domain" description="WW" evidence="5">
    <location>
        <begin position="2414"/>
        <end position="2447"/>
    </location>
</feature>
<evidence type="ECO:0000313" key="6">
    <source>
        <dbReference type="EMBL" id="GMI15317.1"/>
    </source>
</evidence>
<dbReference type="PROSITE" id="PS50020">
    <property type="entry name" value="WW_DOMAIN_2"/>
    <property type="match status" value="6"/>
</dbReference>
<evidence type="ECO:0000256" key="1">
    <source>
        <dbReference type="PROSITE-ProRule" id="PRU00023"/>
    </source>
</evidence>
<feature type="domain" description="WW" evidence="5">
    <location>
        <begin position="4443"/>
        <end position="4470"/>
    </location>
</feature>
<dbReference type="CDD" id="cd23767">
    <property type="entry name" value="IQCD"/>
    <property type="match status" value="1"/>
</dbReference>
<dbReference type="CDD" id="cd00201">
    <property type="entry name" value="WW"/>
    <property type="match status" value="6"/>
</dbReference>
<dbReference type="EMBL" id="BRXW01000229">
    <property type="protein sequence ID" value="GMI15317.1"/>
    <property type="molecule type" value="Genomic_DNA"/>
</dbReference>
<feature type="compositionally biased region" description="Polar residues" evidence="3">
    <location>
        <begin position="281"/>
        <end position="291"/>
    </location>
</feature>
<dbReference type="Pfam" id="PF00397">
    <property type="entry name" value="WW"/>
    <property type="match status" value="4"/>
</dbReference>
<feature type="domain" description="C2" evidence="4">
    <location>
        <begin position="3703"/>
        <end position="3827"/>
    </location>
</feature>
<feature type="domain" description="C2" evidence="4">
    <location>
        <begin position="3572"/>
        <end position="3693"/>
    </location>
</feature>
<dbReference type="InterPro" id="IPR002110">
    <property type="entry name" value="Ankyrin_rpt"/>
</dbReference>
<dbReference type="PROSITE" id="PS50297">
    <property type="entry name" value="ANK_REP_REGION"/>
    <property type="match status" value="7"/>
</dbReference>
<organism evidence="6 7">
    <name type="scientific">Triparma laevis f. longispina</name>
    <dbReference type="NCBI Taxonomy" id="1714387"/>
    <lineage>
        <taxon>Eukaryota</taxon>
        <taxon>Sar</taxon>
        <taxon>Stramenopiles</taxon>
        <taxon>Ochrophyta</taxon>
        <taxon>Bolidophyceae</taxon>
        <taxon>Parmales</taxon>
        <taxon>Triparmaceae</taxon>
        <taxon>Triparma</taxon>
    </lineage>
</organism>
<feature type="compositionally biased region" description="Low complexity" evidence="3">
    <location>
        <begin position="301"/>
        <end position="315"/>
    </location>
</feature>
<feature type="domain" description="C2" evidence="4">
    <location>
        <begin position="3953"/>
        <end position="4095"/>
    </location>
</feature>
<feature type="repeat" description="ANK" evidence="1">
    <location>
        <begin position="1486"/>
        <end position="1518"/>
    </location>
</feature>
<feature type="region of interest" description="Disordered" evidence="3">
    <location>
        <begin position="40"/>
        <end position="137"/>
    </location>
</feature>
<feature type="domain" description="C2" evidence="4">
    <location>
        <begin position="2953"/>
        <end position="3084"/>
    </location>
</feature>
<feature type="domain" description="C2" evidence="4">
    <location>
        <begin position="4668"/>
        <end position="4791"/>
    </location>
</feature>
<evidence type="ECO:0000256" key="3">
    <source>
        <dbReference type="SAM" id="MobiDB-lite"/>
    </source>
</evidence>
<dbReference type="SUPFAM" id="SSF49562">
    <property type="entry name" value="C2 domain (Calcium/lipid-binding domain, CaLB)"/>
    <property type="match status" value="14"/>
</dbReference>
<feature type="coiled-coil region" evidence="2">
    <location>
        <begin position="871"/>
        <end position="916"/>
    </location>
</feature>
<comment type="caution">
    <text evidence="6">The sequence shown here is derived from an EMBL/GenBank/DDBJ whole genome shotgun (WGS) entry which is preliminary data.</text>
</comment>
<sequence length="5032" mass="570566">MDRPRKTLTPSLRGSDPNFSGITPQMEAAFALLDQEMARSGYSTPGTSSNAASNAAHHFSRGEGKGGKGGKGLGKGRSNRRGKPKDKSMAMSAYRTADPSMMIQQSRKSKKRSRNKNHDTNTANTNNTSPITRKLPDLSNMTDSALIAVESGKFEAAAAASTGIHEPPPAFAPPHHLTDAEMEAKKVLLPYLDKLDYIDVELSRRNLGEERMGAGIANTKPIKTDNDFTHSPQPSPLATPINSSLNGDSDDMFFRAPTPSPRSSSSTRPIKKLKGTLKGPPTSSQTTTPDNFSKYKNPMQKSTKSTIISPITSRKQPQKQPSHHSLTHPLSPTPTPTQLCSRYYRTTLLCNLHTGNRTHTILSPTCPQKIYKRSKTWLLRIIEEIYDAAWRVERLSANKKGGVHVSAKERERKAALKTTFLTIEGENLKGTFIEPGKTEGDDTIAFGVTMPSLINQFFSRNLGAQSIVNQCMVDLLSLVENNRDIVEVDLFSLFVRELYDEDAFVFFLYARSIAVDKVGLNLKDLDSRINYDQVSKRNLKEGTLTVTKRHATFPISDVSISKEVVLHVLRSIIPPSSDKSSDLHSESVHSIRRHVLWMCETRDSIMFSEAGPLHHLASGLTTQERYTYYPLFKLLKILVDEFAATSEKIVKELKFNDDGYRLTMLEMLQETVADETKLKEAGAKVAVAQHALNTHNLEINKKTKSVATLQRALTDADLRNDNEEEMQLEIELGQNKTELFLMKNLTFKLQGDLSIVQKELGGIEFHHNKVWSDIIVNETQGKSKQAKFNSIKKRFPHLSGNTNSSLLRFGMHLVEKYKQHQITMEAARKFSGDWKMSLEEIREERVKVLQRAYRKRRADRIAIAGAQREVEAKKMIALAAAKEEMRKAEAENRRKLAQAERQMARVREIIRKRRMKDVRHKERQNIVKQQAALAEADRRFWTMNRRFIRVVWNNWKLQVIISKNKINKFKFTLMKMISGWRRLATLTGEKNKAARLLQRIYRGRLEKREVDAMRAKMNSNNSKAGAALRRLKYRGMALAYDGWKRYWRRSKRIKKLRDGAMARGITYRWDMWKKYVVIWKEIKDACATIINNFARSVLAKTWVQRVKRERDAAALVQRLWKGRAGRKQFGAMKQRAWDNEIKVMTYRAKKIIELKKEMFYRILAENKVAEGVRKLTRNLMYMVFVGGLKKYAHFAKLERNKEYRMKNENSCIIQSWWRGQMGRERFRHAARLRKKTVFLQACVRRNLARTRIYIIRINNHNATEIQCAWRVFVAKNVLHGLKVADFLKAADENNYDRMLENWCGEETDADGNNALHRAAAQGAKRCVKLCVAEGLDPNIYNSKGKTALHLAIHSHRLGRDETVEWLLDHKAEIEAPDYDGYTPLLLASMLGRGLITRYLCERDADVNALDYEGNSPLGLAIEYDRPNSDAHEGVVMQLLMNAADPNEVGDGGCVPLHNAVSNGTDSLTIVKHLLAYEADLTKQDDEGYTPFMYAVNLNLVEVCSLMMEFNADVDYKDNEGRTALHIAASAGHSEVIPVICEGDCELESKDRDGDTALHIAVSLNFSEVVNTLLAIGCNASVQNDQGDQSAHVAARLGRLECMKKMLEYDAHMGRRNWAELTPIGVARMHSQMEIVELLKANFSPEQLGEMGDDEDVDVNTWDNEIMDVVEEWEEAWDEENQISYWISTKTGEIRDAQHPPEMEVTKIMDARSKGERHMTRRVQVRKGEGELGTAQYNVHHRAEWDEIKQMRLEWQSAILIQKCWRMRSAILKKLRLRLERKSANIIERAGTSWRWRFHDYNFREKQRASRKIQTYVRMRAAMHFWRYCLRERLWWYRAERICAEFGQRLWRGYVGRRDGRRVFEVKKQPHPDDKHNFDYWYEKQKEAFPPKRTFRMFDEYVLYGYPKSWGERLGMGEDGFFRDCVFYANKLTDQAQWWIPDEWDEQDRIDYVLREQVRKTGFTMEEFDAATKMQALWKTRQARLNFRMMLAAKKMGLEAEQVYLENPDDIVALSNYTLYMHVIMHSYERARKLYRFMYEFMQERGPDNPFVLYSLAVFGAVTTEEDWTYVKDWAYRGNKADLALSKKKGKSATVYNLATAGFYKAKALFDQSGESWHNYALCLMLVYHNLEGARDAFIRAVVAAPHDKRICKNFNILIQDPDYFGREPPWDCWDEFQAHQRNIVQAKEDAEEVERKALEEAGHMQQAAKKVQRWWRHMKSKGMVKVGMVALMKAQLLLESKGSNGLDDASLYTEVTWEECIDEEGKVFYYNTITGASSWEKPMAGTIVDGGGSVVSSLEGNTIAENSQGNNSDEKSIITLGEQQWEICYDDETGKRFFFNTVTEASQWDTPRDGGDEQQLAIKAQEEPHDDEGELPLWEKNVDEETGKTFYFNTVTEDSVWDTPRELKEELISKGLKDEWEECEDAEGNVYWYNDLTGEAQWHKPGTEPPEPEVWRPEILPLARGRLVITLVSGQNIRGKDSTLKAYMKIRLGEKNARGQKKKKPHKTATADKAVAGGKISFRNEQVVYNMQDPSELCDKDGNLKAYFELYDDNFFNDPILCTANLNVIDFVSCPWWFGDEPKTRDVQLYKLGTTEKNGIIKVKVEFWRAHMGCLRVILDQGRGLANKGGMTDTQDPYVKLELGTKKTKITQKAKSKTIDNGGTDPRFKMEELLLYVGQEDWDKPCLLSIWDDDMMSDDMIGQAEIPLLQMMAQEGFKKKENPICELLDKKGKKKAGALMGKIEFLPVGKLNVLVHSAKNLRNPDFLGKPDPYLKIELEQGVPMEFKTMPEDELENRKGRKIKALEKNVRNSQADARKQMLQVKQTKAINGTLNPEWFSELSFDVTDGTMLKITCLDEDIGKDDIIGTCEIPLTKVFEMGHVDDSFSLIYKTKKKDKPAGEVRLSLNFWAPPGVRFPQRKAPGTKTYTDKRRRGKGHTAAGMAAGAMLDLAGGSEKVKEYLKMPGAGLAPGMLRVTVHEAQNVRGKDSSLSSYAYLRAGPLKKAHGYRTKTVKCKQSSLANPKWEQHFDIPLENVHRMIEGEDEEVNLTVDVYDDNYISDTKLGTAVVKLKKLFLAHSGLERTEIYDCSPVGGGRIKLSITWWQAYKGALLLTLVDGHNFRVPSMFKSGKGMDPYCMVQLGNAKIQTKTVSNGGKNPVFNNEEHLIWCDNKAWKENMKVVVMDDDVGRDAIIGECETDILHIMTPKDIKDADAEGEVISNKLTKKKKDAGELRYGMRFLPCARLTVKCVGGRSIRNPDSRGKADPYLVLSLDDSQVKDGVQTRKTPPHSDGGGDPQWNYDVEFDILDQYELTIKAFDKDLIGSDDVIGTATYSLLPLFRKAVEEDDGDCMMDEWISLSFMAGAKKGMIPAGDVHLIFYLASPLGVEYPLYRPSITGDTAGMDGQDAGSEIKSAGDVLKLPSVDSLKRLVNKPKMIEEYVPGRFVVTCHEGKDCKGEDKSLQCYIVFRLGGSKSKGDFKKKTKTTPKVDMGNPQFSEEKLFFDIKDIKKFIKNLKKNDDNDDIFDEIELEVLVYDDNFVRDKVIGSTVIDVKELFFRPSRVWSQWFPLDGAGNGGEMLITLQFLAAYDGIVRMTLIEGRELPDGGGAMGKQDPYVKLALPGGKKQTKRGKTVNNGGTDPSFGREQLLLWCSREAMFDGMDMAIWDDDVGRDDFLGKLNVGLFEYAALGLAVTTPPSMRNFMLVKGGKPGGELIAVLEFLPAATLTMTAYEGKALRNPNMMGKSDPYLFLTSESQCGTVGDFEVKSKVISGGGKTPDWGGELLPEIMLCDHSYVDIAVWDDDVGRDDKIGSVVITIDDILGSLGKERWLKLEHGKKKKDAGEVKVKFDCALPLGTSDAVAEVLAYPFARPSVKATAFGAKGYDTDAGEGEGGEDGEEKKEDVVGVNAAWEEAFDEEGNVYYYNSVTEETSWDVPEGFVDLDSGDAINVLGVTPVQSEEDLKALEQVLWGINKGRLDCWVHEAEGVVGEDKSLQCYVTVKFGQVSKKGDFYRKTKTTKKKVTDGAPKFGDELLHLTLRDLKKLWKTLGWGKEEKEEEEIKLTVTVYDDNYLKDVVIGEVEIGLRDLLLRPATTWKQWWSLGESKGKILLTLQFLSVYEGLLRMNLIEGVGLVKPDLVGDADVYVTMKVQDKVLKKKQKVQSKVIDGGGVNPVWKDGEMLLLWVTEDACFEGCQVDLWDQDLGADDHMGGFSIDLFQYAALTTINGDAIKERMFPVRLKKGNKLKGEVKAEVDFYTCVELEIIVKEGRNMYNPNLMGKSDPYLLMECESQTLEFGGKTARTRTINGGGKSPNWKEEVLKMKLVDHAELKIVCWDDDVGSDDKIGEVVLNLRDIYEMSVTQRRIWDEQRVKKEEAVVKEGHGDDVKVGKWFKLERKGGKEAGEILLEFNANLIMGGNRNVGAKQMDYPQGRPGIEPFCIFELKEKYAWEKLVGEDGGEYYYNEFSGETSWEKPSNFFDLEGEREAKEKMRQDLIEHGEMGKLLALEGDKLEDGIDFDELGNQPIVFRKEPVDTWEDLLDEPQKLANMKRGRLVVIVHSAKKVKGKDKNLQCYAIVRLAGSKKGKFKIQTKTTPEIKNGNPKFNDHVCLFDIRDMEKLIDQIFKNGDKSLMCTVEIYDDNYLKDVCIGKTVFDLKDVLMRPATPMRTDFPLDGLSEGGSVNLTVNFFACFNGICRISLVEARNLVNPDRVGNPDVYCYLTMKGGKKKQTFRTPTMNDSSLDPSFDRQMFVFWMDEEAFFNGLKVDIYDDDVGRDDLIGSVVIDLFQYAAVATTNVEPPKERIYPLRKGGEVVACVEFFTCVNLQVVLLEGRNLKNPNFLGKTFDPYVLLSGGSVCGKNGGGIKMRGKTHSDGNATPNWKEEELYALLCDHKELKLEVFDDDVGKDDLIGQTTISLLDIYKDGSVEKWYEIFNKSGKKVHGEVKLRFTVKSARGVSRAVSSKIGYPAFWDKRGRYLTDKDDKKKYDPTDADEWVEKVVQPYTIQGYGVRGKQYDRAVPARGAGAVPLGGGGISAMFSSM</sequence>
<feature type="domain" description="C2" evidence="4">
    <location>
        <begin position="2730"/>
        <end position="2886"/>
    </location>
</feature>
<dbReference type="Gene3D" id="2.20.70.10">
    <property type="match status" value="6"/>
</dbReference>
<dbReference type="Pfam" id="PF12796">
    <property type="entry name" value="Ank_2"/>
    <property type="match status" value="3"/>
</dbReference>
<dbReference type="Gene3D" id="1.25.40.20">
    <property type="entry name" value="Ankyrin repeat-containing domain"/>
    <property type="match status" value="1"/>
</dbReference>
<dbReference type="PROSITE" id="PS50088">
    <property type="entry name" value="ANK_REPEAT"/>
    <property type="match status" value="7"/>
</dbReference>
<dbReference type="Pfam" id="PF00168">
    <property type="entry name" value="C2"/>
    <property type="match status" value="15"/>
</dbReference>
<dbReference type="InterPro" id="IPR036020">
    <property type="entry name" value="WW_dom_sf"/>
</dbReference>
<feature type="domain" description="WW" evidence="5">
    <location>
        <begin position="3901"/>
        <end position="3934"/>
    </location>
</feature>
<feature type="repeat" description="ANK" evidence="1">
    <location>
        <begin position="1519"/>
        <end position="1551"/>
    </location>
</feature>
<dbReference type="InterPro" id="IPR000008">
    <property type="entry name" value="C2_dom"/>
</dbReference>
<dbReference type="PANTHER" id="PTHR47052">
    <property type="entry name" value="CONSERVED SERINE PROLINE-RICH PROTEIN (AFU_ORTHOLOGUE AFUA_2G01790)"/>
    <property type="match status" value="1"/>
</dbReference>
<feature type="domain" description="C2" evidence="4">
    <location>
        <begin position="4528"/>
        <end position="4661"/>
    </location>
</feature>
<dbReference type="Proteomes" id="UP001165122">
    <property type="component" value="Unassembled WGS sequence"/>
</dbReference>
<dbReference type="InterPro" id="IPR001202">
    <property type="entry name" value="WW_dom"/>
</dbReference>
<dbReference type="Gene3D" id="2.60.40.150">
    <property type="entry name" value="C2 domain"/>
    <property type="match status" value="14"/>
</dbReference>
<dbReference type="PANTHER" id="PTHR47052:SF3">
    <property type="entry name" value="INGRESSION PROTEIN 1"/>
    <property type="match status" value="1"/>
</dbReference>
<evidence type="ECO:0000259" key="5">
    <source>
        <dbReference type="PROSITE" id="PS50020"/>
    </source>
</evidence>
<feature type="repeat" description="ANK" evidence="1">
    <location>
        <begin position="1310"/>
        <end position="1342"/>
    </location>
</feature>
<dbReference type="SMART" id="SM00015">
    <property type="entry name" value="IQ"/>
    <property type="match status" value="8"/>
</dbReference>
<feature type="repeat" description="ANK" evidence="1">
    <location>
        <begin position="1451"/>
        <end position="1485"/>
    </location>
</feature>
<keyword evidence="2" id="KW-0175">Coiled coil</keyword>
<gene>
    <name evidence="6" type="ORF">TrLO_g10502</name>
</gene>
<dbReference type="InterPro" id="IPR036770">
    <property type="entry name" value="Ankyrin_rpt-contain_sf"/>
</dbReference>
<feature type="repeat" description="ANK" evidence="1">
    <location>
        <begin position="1343"/>
        <end position="1378"/>
    </location>
</feature>
<proteinExistence type="predicted"/>
<dbReference type="PROSITE" id="PS01159">
    <property type="entry name" value="WW_DOMAIN_1"/>
    <property type="match status" value="4"/>
</dbReference>
<dbReference type="InterPro" id="IPR000048">
    <property type="entry name" value="IQ_motif_EF-hand-BS"/>
</dbReference>
<feature type="repeat" description="ANK" evidence="1">
    <location>
        <begin position="1552"/>
        <end position="1584"/>
    </location>
</feature>
<dbReference type="InterPro" id="IPR035892">
    <property type="entry name" value="C2_domain_sf"/>
</dbReference>
<feature type="domain" description="WW" evidence="5">
    <location>
        <begin position="2378"/>
        <end position="2406"/>
    </location>
</feature>
<evidence type="ECO:0000259" key="4">
    <source>
        <dbReference type="PROSITE" id="PS50004"/>
    </source>
</evidence>
<feature type="domain" description="C2" evidence="4">
    <location>
        <begin position="3424"/>
        <end position="3565"/>
    </location>
</feature>
<feature type="compositionally biased region" description="Low complexity" evidence="3">
    <location>
        <begin position="120"/>
        <end position="132"/>
    </location>
</feature>
<accession>A0A9W7KXE1</accession>
<feature type="compositionally biased region" description="Low complexity" evidence="3">
    <location>
        <begin position="48"/>
        <end position="57"/>
    </location>
</feature>
<dbReference type="SUPFAM" id="SSF48403">
    <property type="entry name" value="Ankyrin repeat"/>
    <property type="match status" value="1"/>
</dbReference>
<feature type="domain" description="C2" evidence="4">
    <location>
        <begin position="4236"/>
        <end position="4361"/>
    </location>
</feature>
<evidence type="ECO:0000313" key="7">
    <source>
        <dbReference type="Proteomes" id="UP001165122"/>
    </source>
</evidence>
<feature type="region of interest" description="Disordered" evidence="3">
    <location>
        <begin position="2919"/>
        <end position="2938"/>
    </location>
</feature>
<feature type="region of interest" description="Disordered" evidence="3">
    <location>
        <begin position="219"/>
        <end position="337"/>
    </location>
</feature>
<dbReference type="SMART" id="SM00248">
    <property type="entry name" value="ANK"/>
    <property type="match status" value="9"/>
</dbReference>
<feature type="domain" description="WW" evidence="5">
    <location>
        <begin position="2325"/>
        <end position="2353"/>
    </location>
</feature>
<feature type="domain" description="C2" evidence="4">
    <location>
        <begin position="2597"/>
        <end position="2721"/>
    </location>
</feature>
<name>A0A9W7KXE1_9STRA</name>
<dbReference type="CDD" id="cd00030">
    <property type="entry name" value="C2"/>
    <property type="match status" value="9"/>
</dbReference>
<dbReference type="SMART" id="SM00456">
    <property type="entry name" value="WW"/>
    <property type="match status" value="6"/>
</dbReference>
<feature type="domain" description="C2" evidence="4">
    <location>
        <begin position="3224"/>
        <end position="3347"/>
    </location>
</feature>
<reference evidence="7" key="1">
    <citation type="journal article" date="2023" name="Commun. Biol.">
        <title>Genome analysis of Parmales, the sister group of diatoms, reveals the evolutionary specialization of diatoms from phago-mixotrophs to photoautotrophs.</title>
        <authorList>
            <person name="Ban H."/>
            <person name="Sato S."/>
            <person name="Yoshikawa S."/>
            <person name="Yamada K."/>
            <person name="Nakamura Y."/>
            <person name="Ichinomiya M."/>
            <person name="Sato N."/>
            <person name="Blanc-Mathieu R."/>
            <person name="Endo H."/>
            <person name="Kuwata A."/>
            <person name="Ogata H."/>
        </authorList>
    </citation>
    <scope>NUCLEOTIDE SEQUENCE [LARGE SCALE GENOMIC DNA]</scope>
    <source>
        <strain evidence="7">NIES 3700</strain>
    </source>
</reference>
<feature type="domain" description="C2" evidence="4">
    <location>
        <begin position="3090"/>
        <end position="3212"/>
    </location>
</feature>
<protein>
    <submittedName>
        <fullName evidence="6">Uncharacterized protein</fullName>
    </submittedName>
</protein>
<dbReference type="SMART" id="SM00239">
    <property type="entry name" value="C2"/>
    <property type="match status" value="15"/>
</dbReference>